<proteinExistence type="predicted"/>
<gene>
    <name evidence="3" type="ORF">IFM89_033691</name>
</gene>
<dbReference type="EMBL" id="JADFTS010000007">
    <property type="protein sequence ID" value="KAF9599084.1"/>
    <property type="molecule type" value="Genomic_DNA"/>
</dbReference>
<organism evidence="3 4">
    <name type="scientific">Coptis chinensis</name>
    <dbReference type="NCBI Taxonomy" id="261450"/>
    <lineage>
        <taxon>Eukaryota</taxon>
        <taxon>Viridiplantae</taxon>
        <taxon>Streptophyta</taxon>
        <taxon>Embryophyta</taxon>
        <taxon>Tracheophyta</taxon>
        <taxon>Spermatophyta</taxon>
        <taxon>Magnoliopsida</taxon>
        <taxon>Ranunculales</taxon>
        <taxon>Ranunculaceae</taxon>
        <taxon>Coptidoideae</taxon>
        <taxon>Coptis</taxon>
    </lineage>
</organism>
<dbReference type="InterPro" id="IPR011992">
    <property type="entry name" value="EF-hand-dom_pair"/>
</dbReference>
<dbReference type="SUPFAM" id="SSF47473">
    <property type="entry name" value="EF-hand"/>
    <property type="match status" value="1"/>
</dbReference>
<feature type="domain" description="EF-hand" evidence="2">
    <location>
        <begin position="66"/>
        <end position="101"/>
    </location>
</feature>
<dbReference type="Gene3D" id="1.10.238.10">
    <property type="entry name" value="EF-hand"/>
    <property type="match status" value="2"/>
</dbReference>
<evidence type="ECO:0000313" key="4">
    <source>
        <dbReference type="Proteomes" id="UP000631114"/>
    </source>
</evidence>
<evidence type="ECO:0000313" key="3">
    <source>
        <dbReference type="EMBL" id="KAF9599084.1"/>
    </source>
</evidence>
<comment type="caution">
    <text evidence="3">The sequence shown here is derived from an EMBL/GenBank/DDBJ whole genome shotgun (WGS) entry which is preliminary data.</text>
</comment>
<keyword evidence="1" id="KW-0106">Calcium</keyword>
<protein>
    <recommendedName>
        <fullName evidence="2">EF-hand domain-containing protein</fullName>
    </recommendedName>
</protein>
<dbReference type="PROSITE" id="PS50222">
    <property type="entry name" value="EF_HAND_2"/>
    <property type="match status" value="1"/>
</dbReference>
<dbReference type="InterPro" id="IPR018247">
    <property type="entry name" value="EF_Hand_1_Ca_BS"/>
</dbReference>
<evidence type="ECO:0000259" key="2">
    <source>
        <dbReference type="PROSITE" id="PS50222"/>
    </source>
</evidence>
<evidence type="ECO:0000256" key="1">
    <source>
        <dbReference type="ARBA" id="ARBA00022837"/>
    </source>
</evidence>
<dbReference type="AlphaFoldDB" id="A0A835HGP6"/>
<dbReference type="Proteomes" id="UP000631114">
    <property type="component" value="Unassembled WGS sequence"/>
</dbReference>
<reference evidence="3 4" key="1">
    <citation type="submission" date="2020-10" db="EMBL/GenBank/DDBJ databases">
        <title>The Coptis chinensis genome and diversification of protoberbering-type alkaloids.</title>
        <authorList>
            <person name="Wang B."/>
            <person name="Shu S."/>
            <person name="Song C."/>
            <person name="Liu Y."/>
        </authorList>
    </citation>
    <scope>NUCLEOTIDE SEQUENCE [LARGE SCALE GENOMIC DNA]</scope>
    <source>
        <strain evidence="3">HL-2020</strain>
        <tissue evidence="3">Leaf</tissue>
    </source>
</reference>
<dbReference type="GO" id="GO:0005509">
    <property type="term" value="F:calcium ion binding"/>
    <property type="evidence" value="ECO:0007669"/>
    <property type="project" value="InterPro"/>
</dbReference>
<dbReference type="PROSITE" id="PS00018">
    <property type="entry name" value="EF_HAND_1"/>
    <property type="match status" value="1"/>
</dbReference>
<sequence>MPCRSWDQMMENGFTLDRAVSETLVNAIKAKYVANVIRDHPCIKDDGEAPDTPLNNVVLSRLEQFRAMNKFWKIALRADADGNGTIGYDEFITTAILMNRTDEQERHYTAFQFQYFDKDNSRHKLNDKKNKVDDYPMIREGYEHTDDQVRPKATANLASNTQSNASVVPSSGMTAEMQQYPETNTHMTSCQPTLRNAKANVLD</sequence>
<accession>A0A835HGP6</accession>
<name>A0A835HGP6_9MAGN</name>
<keyword evidence="4" id="KW-1185">Reference proteome</keyword>
<dbReference type="InterPro" id="IPR002048">
    <property type="entry name" value="EF_hand_dom"/>
</dbReference>